<dbReference type="EMBL" id="LFZN01000007">
    <property type="protein sequence ID" value="KXT06281.1"/>
    <property type="molecule type" value="Genomic_DNA"/>
</dbReference>
<sequence length="103" mass="11506">MTWKRMKMPLGECTANISDPSTHKAQGLSLDKVIVHLDEAFDREQPYVALSRAKSLAGLRVVSRYRLAILRKGGKLAGHREVDAVGHFLDNMKCFQKLKATPS</sequence>
<dbReference type="AlphaFoldDB" id="A0A139HUX2"/>
<proteinExistence type="predicted"/>
<organism evidence="1 2">
    <name type="scientific">Pseudocercospora eumusae</name>
    <dbReference type="NCBI Taxonomy" id="321146"/>
    <lineage>
        <taxon>Eukaryota</taxon>
        <taxon>Fungi</taxon>
        <taxon>Dikarya</taxon>
        <taxon>Ascomycota</taxon>
        <taxon>Pezizomycotina</taxon>
        <taxon>Dothideomycetes</taxon>
        <taxon>Dothideomycetidae</taxon>
        <taxon>Mycosphaerellales</taxon>
        <taxon>Mycosphaerellaceae</taxon>
        <taxon>Pseudocercospora</taxon>
    </lineage>
</organism>
<protein>
    <submittedName>
        <fullName evidence="1">Uncharacterized protein</fullName>
    </submittedName>
</protein>
<comment type="caution">
    <text evidence="1">The sequence shown here is derived from an EMBL/GenBank/DDBJ whole genome shotgun (WGS) entry which is preliminary data.</text>
</comment>
<dbReference type="CDD" id="cd18809">
    <property type="entry name" value="SF1_C_RecD"/>
    <property type="match status" value="1"/>
</dbReference>
<reference evidence="1 2" key="1">
    <citation type="submission" date="2015-07" db="EMBL/GenBank/DDBJ databases">
        <title>Comparative genomics of the Sigatoka disease complex on banana suggests a link between parallel evolutionary changes in Pseudocercospora fijiensis and Pseudocercospora eumusae and increased virulence on the banana host.</title>
        <authorList>
            <person name="Chang T.-C."/>
            <person name="Salvucci A."/>
            <person name="Crous P.W."/>
            <person name="Stergiopoulos I."/>
        </authorList>
    </citation>
    <scope>NUCLEOTIDE SEQUENCE [LARGE SCALE GENOMIC DNA]</scope>
    <source>
        <strain evidence="1 2">CBS 114824</strain>
    </source>
</reference>
<name>A0A139HUX2_9PEZI</name>
<dbReference type="OrthoDB" id="432234at2759"/>
<dbReference type="SUPFAM" id="SSF52540">
    <property type="entry name" value="P-loop containing nucleoside triphosphate hydrolases"/>
    <property type="match status" value="1"/>
</dbReference>
<evidence type="ECO:0000313" key="1">
    <source>
        <dbReference type="EMBL" id="KXT06281.1"/>
    </source>
</evidence>
<accession>A0A139HUX2</accession>
<dbReference type="Proteomes" id="UP000070133">
    <property type="component" value="Unassembled WGS sequence"/>
</dbReference>
<dbReference type="STRING" id="321146.A0A139HUX2"/>
<evidence type="ECO:0000313" key="2">
    <source>
        <dbReference type="Proteomes" id="UP000070133"/>
    </source>
</evidence>
<keyword evidence="2" id="KW-1185">Reference proteome</keyword>
<gene>
    <name evidence="1" type="ORF">AC578_9102</name>
</gene>
<dbReference type="InterPro" id="IPR027417">
    <property type="entry name" value="P-loop_NTPase"/>
</dbReference>